<evidence type="ECO:0000313" key="1">
    <source>
        <dbReference type="EMBL" id="OCK77400.1"/>
    </source>
</evidence>
<dbReference type="Proteomes" id="UP000250266">
    <property type="component" value="Unassembled WGS sequence"/>
</dbReference>
<dbReference type="EMBL" id="KV745131">
    <property type="protein sequence ID" value="OCK77400.1"/>
    <property type="molecule type" value="Genomic_DNA"/>
</dbReference>
<dbReference type="OrthoDB" id="4392610at2759"/>
<name>A0A8E2E526_9PEZI</name>
<evidence type="ECO:0000313" key="2">
    <source>
        <dbReference type="Proteomes" id="UP000250266"/>
    </source>
</evidence>
<dbReference type="AlphaFoldDB" id="A0A8E2E526"/>
<keyword evidence="2" id="KW-1185">Reference proteome</keyword>
<gene>
    <name evidence="1" type="ORF">K432DRAFT_120951</name>
</gene>
<proteinExistence type="predicted"/>
<organism evidence="1 2">
    <name type="scientific">Lepidopterella palustris CBS 459.81</name>
    <dbReference type="NCBI Taxonomy" id="1314670"/>
    <lineage>
        <taxon>Eukaryota</taxon>
        <taxon>Fungi</taxon>
        <taxon>Dikarya</taxon>
        <taxon>Ascomycota</taxon>
        <taxon>Pezizomycotina</taxon>
        <taxon>Dothideomycetes</taxon>
        <taxon>Pleosporomycetidae</taxon>
        <taxon>Mytilinidiales</taxon>
        <taxon>Argynnaceae</taxon>
        <taxon>Lepidopterella</taxon>
    </lineage>
</organism>
<reference evidence="1 2" key="1">
    <citation type="journal article" date="2016" name="Nat. Commun.">
        <title>Ectomycorrhizal ecology is imprinted in the genome of the dominant symbiotic fungus Cenococcum geophilum.</title>
        <authorList>
            <consortium name="DOE Joint Genome Institute"/>
            <person name="Peter M."/>
            <person name="Kohler A."/>
            <person name="Ohm R.A."/>
            <person name="Kuo A."/>
            <person name="Krutzmann J."/>
            <person name="Morin E."/>
            <person name="Arend M."/>
            <person name="Barry K.W."/>
            <person name="Binder M."/>
            <person name="Choi C."/>
            <person name="Clum A."/>
            <person name="Copeland A."/>
            <person name="Grisel N."/>
            <person name="Haridas S."/>
            <person name="Kipfer T."/>
            <person name="LaButti K."/>
            <person name="Lindquist E."/>
            <person name="Lipzen A."/>
            <person name="Maire R."/>
            <person name="Meier B."/>
            <person name="Mihaltcheva S."/>
            <person name="Molinier V."/>
            <person name="Murat C."/>
            <person name="Poggeler S."/>
            <person name="Quandt C.A."/>
            <person name="Sperisen C."/>
            <person name="Tritt A."/>
            <person name="Tisserant E."/>
            <person name="Crous P.W."/>
            <person name="Henrissat B."/>
            <person name="Nehls U."/>
            <person name="Egli S."/>
            <person name="Spatafora J.W."/>
            <person name="Grigoriev I.V."/>
            <person name="Martin F.M."/>
        </authorList>
    </citation>
    <scope>NUCLEOTIDE SEQUENCE [LARGE SCALE GENOMIC DNA]</scope>
    <source>
        <strain evidence="1 2">CBS 459.81</strain>
    </source>
</reference>
<protein>
    <submittedName>
        <fullName evidence="1">DUF1763-domain-containing protein</fullName>
    </submittedName>
</protein>
<sequence>MTNQIILAYRNLYRHGLHAVQFSKPARYTLRDRLRLAFRKGNPRDFDQRKIDNTIEFLRGATRETGLEHRIVKNLLFVWYHQADTVSVPHSPLKWNMDAGEMKARAASYDAFNHNVQMLNESIGMCLPTTNVQPQF</sequence>
<accession>A0A8E2E526</accession>